<organism evidence="2 3">
    <name type="scientific">Fusarium redolens</name>
    <dbReference type="NCBI Taxonomy" id="48865"/>
    <lineage>
        <taxon>Eukaryota</taxon>
        <taxon>Fungi</taxon>
        <taxon>Dikarya</taxon>
        <taxon>Ascomycota</taxon>
        <taxon>Pezizomycotina</taxon>
        <taxon>Sordariomycetes</taxon>
        <taxon>Hypocreomycetidae</taxon>
        <taxon>Hypocreales</taxon>
        <taxon>Nectriaceae</taxon>
        <taxon>Fusarium</taxon>
        <taxon>Fusarium redolens species complex</taxon>
    </lineage>
</organism>
<evidence type="ECO:0000256" key="1">
    <source>
        <dbReference type="ARBA" id="ARBA00023604"/>
    </source>
</evidence>
<dbReference type="GO" id="GO:0016491">
    <property type="term" value="F:oxidoreductase activity"/>
    <property type="evidence" value="ECO:0007669"/>
    <property type="project" value="InterPro"/>
</dbReference>
<dbReference type="Proteomes" id="UP000720189">
    <property type="component" value="Unassembled WGS sequence"/>
</dbReference>
<keyword evidence="3" id="KW-1185">Reference proteome</keyword>
<reference evidence="2" key="1">
    <citation type="journal article" date="2021" name="Nat. Commun.">
        <title>Genetic determinants of endophytism in the Arabidopsis root mycobiome.</title>
        <authorList>
            <person name="Mesny F."/>
            <person name="Miyauchi S."/>
            <person name="Thiergart T."/>
            <person name="Pickel B."/>
            <person name="Atanasova L."/>
            <person name="Karlsson M."/>
            <person name="Huettel B."/>
            <person name="Barry K.W."/>
            <person name="Haridas S."/>
            <person name="Chen C."/>
            <person name="Bauer D."/>
            <person name="Andreopoulos W."/>
            <person name="Pangilinan J."/>
            <person name="LaButti K."/>
            <person name="Riley R."/>
            <person name="Lipzen A."/>
            <person name="Clum A."/>
            <person name="Drula E."/>
            <person name="Henrissat B."/>
            <person name="Kohler A."/>
            <person name="Grigoriev I.V."/>
            <person name="Martin F.M."/>
            <person name="Hacquard S."/>
        </authorList>
    </citation>
    <scope>NUCLEOTIDE SEQUENCE</scope>
    <source>
        <strain evidence="2">MPI-CAGE-AT-0023</strain>
    </source>
</reference>
<dbReference type="GeneID" id="70215019"/>
<comment type="caution">
    <text evidence="2">The sequence shown here is derived from an EMBL/GenBank/DDBJ whole genome shotgun (WGS) entry which is preliminary data.</text>
</comment>
<protein>
    <recommendedName>
        <fullName evidence="4">Methyltransferase</fullName>
    </recommendedName>
</protein>
<dbReference type="RefSeq" id="XP_046055487.1">
    <property type="nucleotide sequence ID" value="XM_046185065.1"/>
</dbReference>
<dbReference type="OrthoDB" id="412788at2759"/>
<dbReference type="PANTHER" id="PTHR34598">
    <property type="entry name" value="BLL6449 PROTEIN"/>
    <property type="match status" value="1"/>
</dbReference>
<sequence>MVNQVVWPATAVDCSTIRFSIEIRLRMCPASLVQNNFERKIAAIPSLDFSKRSEMGTNHLTIQEEDDMNRSASLPFLSQEDLYDHEKPYEVWMPTDDPIPRTNCVFVEQHETPKEDVRDRSDEFTLGTGGFEFIQHDTSQLAITGSGIEACGREAILPYLNETIELVKQHTQAEKAICFDWRLRKNNTAIQTQAGDAVNDNPEDNRYNFIPPARVVHQDESAKGGLLVARRYLRIINIWRPIVERIQDAPLALCDRRSVSANDIQACDKILPSYVGEGTYLHYNLNRKWYWWPKQTRDRPVLLVKWDSLSEDELACPPLGSFMDYLADPEAPPRESIEVRTLVFNNKE</sequence>
<dbReference type="InterPro" id="IPR044053">
    <property type="entry name" value="AsaB-like"/>
</dbReference>
<evidence type="ECO:0000313" key="2">
    <source>
        <dbReference type="EMBL" id="KAH7267668.1"/>
    </source>
</evidence>
<evidence type="ECO:0000313" key="3">
    <source>
        <dbReference type="Proteomes" id="UP000720189"/>
    </source>
</evidence>
<proteinExistence type="inferred from homology"/>
<dbReference type="EMBL" id="JAGMUX010000002">
    <property type="protein sequence ID" value="KAH7267668.1"/>
    <property type="molecule type" value="Genomic_DNA"/>
</dbReference>
<evidence type="ECO:0008006" key="4">
    <source>
        <dbReference type="Google" id="ProtNLM"/>
    </source>
</evidence>
<name>A0A9P9R700_FUSRE</name>
<gene>
    <name evidence="2" type="ORF">BKA55DRAFT_188315</name>
</gene>
<dbReference type="NCBIfam" id="NF041278">
    <property type="entry name" value="CmcJ_NvfI_EfuI"/>
    <property type="match status" value="1"/>
</dbReference>
<dbReference type="AlphaFoldDB" id="A0A9P9R700"/>
<dbReference type="PANTHER" id="PTHR34598:SF3">
    <property type="entry name" value="OXIDOREDUCTASE AN1597"/>
    <property type="match status" value="1"/>
</dbReference>
<comment type="similarity">
    <text evidence="1">Belongs to the asaB hydroxylase/desaturase family.</text>
</comment>
<accession>A0A9P9R700</accession>